<dbReference type="PANTHER" id="PTHR31591">
    <property type="entry name" value="UPF0613 PROTEIN PB24D3.06C"/>
    <property type="match status" value="1"/>
</dbReference>
<dbReference type="PANTHER" id="PTHR31591:SF1">
    <property type="entry name" value="UPF0613 PROTEIN PB24D3.06C"/>
    <property type="match status" value="1"/>
</dbReference>
<protein>
    <submittedName>
        <fullName evidence="1">Uncharacterized protein</fullName>
    </submittedName>
</protein>
<dbReference type="Pfam" id="PF08538">
    <property type="entry name" value="DUF1749"/>
    <property type="match status" value="1"/>
</dbReference>
<dbReference type="InterPro" id="IPR013744">
    <property type="entry name" value="SidJ"/>
</dbReference>
<sequence>MEGELFVYHERLVAFESGPRDSGTCVVVIGGMTDGLLSLSFVPLLSQKCVEAGYSIVQVILSSSYTAYGLSSLQQDSEEMAALLDHPRMQQKSRILLLGHSTGCQDLLWYLQNQKPDRRIVAAILQGAVSDRDYLQASLPNYNQILEWAEEQCAAGKPKAIYGEVTFGAPMTAYRMRSLLARLGDDDYFSMDLSVEEKRQKFSRVSVPIYIVLSAEDEYVVCKEKYLTCEQSYKDSCEMIKEVLMIPDADHALSQPQAQEHLCSLVTRILQN</sequence>
<dbReference type="InterPro" id="IPR029058">
    <property type="entry name" value="AB_hydrolase_fold"/>
</dbReference>
<dbReference type="OrthoDB" id="10034502at2759"/>
<name>A0A2H9TH61_9FUNG</name>
<keyword evidence="2" id="KW-1185">Reference proteome</keyword>
<evidence type="ECO:0000313" key="1">
    <source>
        <dbReference type="EMBL" id="PJF17113.1"/>
    </source>
</evidence>
<dbReference type="EMBL" id="MTSL01000190">
    <property type="protein sequence ID" value="PJF17113.1"/>
    <property type="molecule type" value="Genomic_DNA"/>
</dbReference>
<accession>A0A2H9TH61</accession>
<dbReference type="Proteomes" id="UP000240830">
    <property type="component" value="Unassembled WGS sequence"/>
</dbReference>
<evidence type="ECO:0000313" key="2">
    <source>
        <dbReference type="Proteomes" id="UP000240830"/>
    </source>
</evidence>
<organism evidence="1 2">
    <name type="scientific">Paramicrosporidium saccamoebae</name>
    <dbReference type="NCBI Taxonomy" id="1246581"/>
    <lineage>
        <taxon>Eukaryota</taxon>
        <taxon>Fungi</taxon>
        <taxon>Fungi incertae sedis</taxon>
        <taxon>Cryptomycota</taxon>
        <taxon>Cryptomycota incertae sedis</taxon>
        <taxon>Paramicrosporidium</taxon>
    </lineage>
</organism>
<comment type="caution">
    <text evidence="1">The sequence shown here is derived from an EMBL/GenBank/DDBJ whole genome shotgun (WGS) entry which is preliminary data.</text>
</comment>
<dbReference type="SUPFAM" id="SSF53474">
    <property type="entry name" value="alpha/beta-Hydrolases"/>
    <property type="match status" value="1"/>
</dbReference>
<dbReference type="Gene3D" id="3.40.50.1820">
    <property type="entry name" value="alpha/beta hydrolase"/>
    <property type="match status" value="1"/>
</dbReference>
<reference evidence="1 2" key="1">
    <citation type="submission" date="2016-10" db="EMBL/GenBank/DDBJ databases">
        <title>The genome of Paramicrosporidium saccamoebae is the missing link in understanding Cryptomycota and Microsporidia evolution.</title>
        <authorList>
            <person name="Quandt C.A."/>
            <person name="Beaudet D."/>
            <person name="Corsaro D."/>
            <person name="Michel R."/>
            <person name="Corradi N."/>
            <person name="James T."/>
        </authorList>
    </citation>
    <scope>NUCLEOTIDE SEQUENCE [LARGE SCALE GENOMIC DNA]</scope>
    <source>
        <strain evidence="1 2">KSL3</strain>
    </source>
</reference>
<dbReference type="AlphaFoldDB" id="A0A2H9TH61"/>
<gene>
    <name evidence="1" type="ORF">PSACC_03062</name>
</gene>
<proteinExistence type="predicted"/>